<dbReference type="RefSeq" id="WP_260790913.1">
    <property type="nucleotide sequence ID" value="NZ_CP093313.1"/>
</dbReference>
<protein>
    <submittedName>
        <fullName evidence="3">DUF362 domain-containing protein</fullName>
    </submittedName>
</protein>
<dbReference type="Proteomes" id="UP001059380">
    <property type="component" value="Chromosome"/>
</dbReference>
<dbReference type="KEGG" id="orp:MOP44_15245"/>
<gene>
    <name evidence="3" type="ORF">MOP44_15245</name>
</gene>
<feature type="domain" description="DUF362" evidence="2">
    <location>
        <begin position="91"/>
        <end position="346"/>
    </location>
</feature>
<accession>A0A9J7BFZ8</accession>
<evidence type="ECO:0000256" key="1">
    <source>
        <dbReference type="SAM" id="MobiDB-lite"/>
    </source>
</evidence>
<dbReference type="AlphaFoldDB" id="A0A9J7BFZ8"/>
<dbReference type="InterPro" id="IPR007160">
    <property type="entry name" value="DUF362"/>
</dbReference>
<organism evidence="3 4">
    <name type="scientific">Occallatibacter riparius</name>
    <dbReference type="NCBI Taxonomy" id="1002689"/>
    <lineage>
        <taxon>Bacteria</taxon>
        <taxon>Pseudomonadati</taxon>
        <taxon>Acidobacteriota</taxon>
        <taxon>Terriglobia</taxon>
        <taxon>Terriglobales</taxon>
        <taxon>Acidobacteriaceae</taxon>
        <taxon>Occallatibacter</taxon>
    </lineage>
</organism>
<sequence length="402" mass="42768">MGLLSTPVQIENGSVGDMKAHLNRRELIQRLGAAAAGLYLAPARLTASTPAPIAPVAISRCSSYGPEVVSALASMFDQLGGLAKLVSGKTVAIKINVTGSSTERFRGLSQGQTYWVHPQVVSATVHLLGQAGARRIRLLESPTSSKVHTLEEFISQAGWKVSELTSAAPRVEMENTNFAGPSKQYVRFAVPGGGMLFKAYDLNRSYEDCDVFVSLAKLKEHTTAGLTGSMKNLFGITPTTIYGEGAGIDEPSQEAAGGRSMLHNGSRQPSKSALPELNPHSPRDPGYRVPRVTVDLVAARPIHLSIIDGIQTVAGGEGPWARQMRTVPPGLLIAGTNCVTTDAVCAALMGFDPMADRGTPPFENCDSTLKLAEELGIGTRDLRRVEVIGVPISKGRIDFRKV</sequence>
<evidence type="ECO:0000313" key="3">
    <source>
        <dbReference type="EMBL" id="UWZ81932.1"/>
    </source>
</evidence>
<evidence type="ECO:0000259" key="2">
    <source>
        <dbReference type="Pfam" id="PF04015"/>
    </source>
</evidence>
<reference evidence="3" key="1">
    <citation type="submission" date="2021-04" db="EMBL/GenBank/DDBJ databases">
        <title>Phylogenetic analysis of Acidobacteriaceae.</title>
        <authorList>
            <person name="Qiu L."/>
            <person name="Zhang Q."/>
        </authorList>
    </citation>
    <scope>NUCLEOTIDE SEQUENCE</scope>
    <source>
        <strain evidence="3">DSM 25168</strain>
    </source>
</reference>
<dbReference type="Pfam" id="PF04015">
    <property type="entry name" value="DUF362"/>
    <property type="match status" value="1"/>
</dbReference>
<feature type="region of interest" description="Disordered" evidence="1">
    <location>
        <begin position="245"/>
        <end position="288"/>
    </location>
</feature>
<dbReference type="EMBL" id="CP093313">
    <property type="protein sequence ID" value="UWZ81932.1"/>
    <property type="molecule type" value="Genomic_DNA"/>
</dbReference>
<evidence type="ECO:0000313" key="4">
    <source>
        <dbReference type="Proteomes" id="UP001059380"/>
    </source>
</evidence>
<keyword evidence="4" id="KW-1185">Reference proteome</keyword>
<proteinExistence type="predicted"/>
<name>A0A9J7BFZ8_9BACT</name>